<comment type="caution">
    <text evidence="2">The sequence shown here is derived from an EMBL/GenBank/DDBJ whole genome shotgun (WGS) entry which is preliminary data.</text>
</comment>
<evidence type="ECO:0000256" key="1">
    <source>
        <dbReference type="SAM" id="Phobius"/>
    </source>
</evidence>
<name>A0A4R8SAV3_9MYCO</name>
<evidence type="ECO:0000313" key="5">
    <source>
        <dbReference type="Proteomes" id="UP000295685"/>
    </source>
</evidence>
<proteinExistence type="predicted"/>
<protein>
    <submittedName>
        <fullName evidence="2">Uncharacterized protein</fullName>
    </submittedName>
</protein>
<feature type="transmembrane region" description="Helical" evidence="1">
    <location>
        <begin position="20"/>
        <end position="40"/>
    </location>
</feature>
<evidence type="ECO:0000313" key="4">
    <source>
        <dbReference type="Proteomes" id="UP000294844"/>
    </source>
</evidence>
<keyword evidence="1" id="KW-0472">Membrane</keyword>
<accession>A0A4R8SAV3</accession>
<keyword evidence="4" id="KW-1185">Reference proteome</keyword>
<organism evidence="2 5">
    <name type="scientific">Mycobacteroides salmoniphilum</name>
    <dbReference type="NCBI Taxonomy" id="404941"/>
    <lineage>
        <taxon>Bacteria</taxon>
        <taxon>Bacillati</taxon>
        <taxon>Actinomycetota</taxon>
        <taxon>Actinomycetes</taxon>
        <taxon>Mycobacteriales</taxon>
        <taxon>Mycobacteriaceae</taxon>
        <taxon>Mycobacteroides</taxon>
    </lineage>
</organism>
<dbReference type="Proteomes" id="UP000295685">
    <property type="component" value="Unassembled WGS sequence"/>
</dbReference>
<evidence type="ECO:0000313" key="3">
    <source>
        <dbReference type="EMBL" id="TEA08850.1"/>
    </source>
</evidence>
<dbReference type="Proteomes" id="UP000294844">
    <property type="component" value="Unassembled WGS sequence"/>
</dbReference>
<dbReference type="AlphaFoldDB" id="A0A4R8SAV3"/>
<sequence>MPDAEARHRAPRHGIWKRLWFRNTVASLVACGAYAASIYLDVLRAPLYADYFEARFPSHSIARGHIESINGQDWSLTDVRELSQVPLARKLLPKDTAMMVARIERSGTPSPTEPCQAFLVDGDRRWRAESSFSDYWVKPPDDGTTQVCYKPGPLQFSFLVPVNVKPRWIEILNADGSLKARLEL</sequence>
<keyword evidence="1" id="KW-0812">Transmembrane</keyword>
<dbReference type="EMBL" id="PECM01000003">
    <property type="protein sequence ID" value="TEA08850.1"/>
    <property type="molecule type" value="Genomic_DNA"/>
</dbReference>
<evidence type="ECO:0000313" key="2">
    <source>
        <dbReference type="EMBL" id="TDZ91596.1"/>
    </source>
</evidence>
<dbReference type="EMBL" id="PECK01000010">
    <property type="protein sequence ID" value="TDZ91596.1"/>
    <property type="molecule type" value="Genomic_DNA"/>
</dbReference>
<reference evidence="4 5" key="1">
    <citation type="journal article" date="2019" name="Sci. Rep.">
        <title>Extended insight into the Mycobacterium chelonae-abscessus complex through whole genome sequencing of Mycobacterium salmoniphilum outbreak and Mycobacterium salmoniphilum-like strains.</title>
        <authorList>
            <person name="Behra P.R.K."/>
            <person name="Das S."/>
            <person name="Pettersson B.M.F."/>
            <person name="Shirreff L."/>
            <person name="DuCote T."/>
            <person name="Jacobsson K.G."/>
            <person name="Ennis D.G."/>
            <person name="Kirsebom L.A."/>
        </authorList>
    </citation>
    <scope>NUCLEOTIDE SEQUENCE [LARGE SCALE GENOMIC DNA]</scope>
    <source>
        <strain evidence="3 4">CCUG 60883</strain>
        <strain evidence="2 5">CCUG 60885</strain>
    </source>
</reference>
<gene>
    <name evidence="3" type="ORF">CCUG60883_00528</name>
    <name evidence="2" type="ORF">CCUG60885_04493</name>
</gene>
<keyword evidence="1" id="KW-1133">Transmembrane helix</keyword>